<dbReference type="AlphaFoldDB" id="A0A6G8FHT8"/>
<reference evidence="2 3" key="1">
    <citation type="submission" date="2020-03" db="EMBL/GenBank/DDBJ databases">
        <title>Leucobacter sp. nov., isolated from beetles.</title>
        <authorList>
            <person name="Hyun D.-W."/>
            <person name="Bae J.-W."/>
        </authorList>
    </citation>
    <scope>NUCLEOTIDE SEQUENCE [LARGE SCALE GENOMIC DNA]</scope>
    <source>
        <strain evidence="2 3">HDW9B</strain>
    </source>
</reference>
<organism evidence="2 3">
    <name type="scientific">Leucobacter insecticola</name>
    <dbReference type="NCBI Taxonomy" id="2714934"/>
    <lineage>
        <taxon>Bacteria</taxon>
        <taxon>Bacillati</taxon>
        <taxon>Actinomycetota</taxon>
        <taxon>Actinomycetes</taxon>
        <taxon>Micrococcales</taxon>
        <taxon>Microbacteriaceae</taxon>
        <taxon>Leucobacter</taxon>
    </lineage>
</organism>
<dbReference type="KEGG" id="lins:G7067_04980"/>
<evidence type="ECO:0000313" key="3">
    <source>
        <dbReference type="Proteomes" id="UP000501387"/>
    </source>
</evidence>
<dbReference type="RefSeq" id="WP_166322434.1">
    <property type="nucleotide sequence ID" value="NZ_CP049934.1"/>
</dbReference>
<gene>
    <name evidence="2" type="ORF">G7067_04980</name>
</gene>
<dbReference type="Pfam" id="PF06259">
    <property type="entry name" value="Abhydrolase_8"/>
    <property type="match status" value="1"/>
</dbReference>
<feature type="domain" description="DUF1023" evidence="1">
    <location>
        <begin position="69"/>
        <end position="222"/>
    </location>
</feature>
<keyword evidence="3" id="KW-1185">Reference proteome</keyword>
<name>A0A6G8FHT8_9MICO</name>
<accession>A0A6G8FHT8</accession>
<sequence length="342" mass="35842">MIGNLPGLPFGVRDRANRMLLEYYALHGGEMSAACSKAFAEVMQAVNADDGEPPVSVVALNLEGPVPMVAMGYGDLDAAQNLTVESAGMFSNADAALPGWDTASKNLYAEQVTLLERSGRDIEGNAVIVYLEYDTPDLVTVLMPFSARTGAERLALEIDGVFATRAANVPLPNLAALAHSYGTTTMANALTLVTHKVQSFTMLASAGLDGQKIKDFSDLKVESAPDGSPAIYTTMASKDYVARIGSSLSGRLQPNPEVALKWPTIDGAHQFSSDGAGEFSPTTGHPLLAADGGGYMDEGTQALWNSAAVTMGAADLVVGELNVTSTPVWQVAMQVAHELGAM</sequence>
<dbReference type="Proteomes" id="UP000501387">
    <property type="component" value="Chromosome"/>
</dbReference>
<proteinExistence type="predicted"/>
<dbReference type="EMBL" id="CP049934">
    <property type="protein sequence ID" value="QIM15918.1"/>
    <property type="molecule type" value="Genomic_DNA"/>
</dbReference>
<evidence type="ECO:0000313" key="2">
    <source>
        <dbReference type="EMBL" id="QIM15918.1"/>
    </source>
</evidence>
<protein>
    <recommendedName>
        <fullName evidence="1">DUF1023 domain-containing protein</fullName>
    </recommendedName>
</protein>
<dbReference type="InterPro" id="IPR010427">
    <property type="entry name" value="DUF1023"/>
</dbReference>
<evidence type="ECO:0000259" key="1">
    <source>
        <dbReference type="Pfam" id="PF06259"/>
    </source>
</evidence>